<protein>
    <recommendedName>
        <fullName evidence="2">RNase H type-1 domain-containing protein</fullName>
    </recommendedName>
</protein>
<proteinExistence type="predicted"/>
<accession>A0AAD8S6W8</accession>
<keyword evidence="4" id="KW-1185">Reference proteome</keyword>
<reference evidence="3" key="1">
    <citation type="submission" date="2023-07" db="EMBL/GenBank/DDBJ databases">
        <title>A chromosome-level genome assembly of Lolium multiflorum.</title>
        <authorList>
            <person name="Chen Y."/>
            <person name="Copetti D."/>
            <person name="Kolliker R."/>
            <person name="Studer B."/>
        </authorList>
    </citation>
    <scope>NUCLEOTIDE SEQUENCE</scope>
    <source>
        <strain evidence="3">02402/16</strain>
        <tissue evidence="3">Leaf</tissue>
    </source>
</reference>
<dbReference type="GO" id="GO:0003676">
    <property type="term" value="F:nucleic acid binding"/>
    <property type="evidence" value="ECO:0007669"/>
    <property type="project" value="InterPro"/>
</dbReference>
<dbReference type="AlphaFoldDB" id="A0AAD8S6W8"/>
<gene>
    <name evidence="3" type="ORF">QYE76_064656</name>
</gene>
<feature type="domain" description="RNase H type-1" evidence="2">
    <location>
        <begin position="116"/>
        <end position="175"/>
    </location>
</feature>
<comment type="caution">
    <text evidence="3">The sequence shown here is derived from an EMBL/GenBank/DDBJ whole genome shotgun (WGS) entry which is preliminary data.</text>
</comment>
<sequence length="181" mass="19065">MENYSLLMGDSSGDEDGGGVDGGAFRGHFPVPAACRNRLLSPDLGFAMAALWNFSRTVAYSYRGFRSGSLYRRKGSLGRVSGSPHTRGRPPPLAAPPPCGGLWPSADSRCLEAPGENRGSVGMVLRNDRGEALAGYGCPISNVINAAAAEAQAVQQGLLFLEKLGVENVVLESDSLDQKPK</sequence>
<evidence type="ECO:0000313" key="3">
    <source>
        <dbReference type="EMBL" id="KAK1646851.1"/>
    </source>
</evidence>
<dbReference type="Proteomes" id="UP001231189">
    <property type="component" value="Unassembled WGS sequence"/>
</dbReference>
<dbReference type="EMBL" id="JAUUTY010000004">
    <property type="protein sequence ID" value="KAK1646851.1"/>
    <property type="molecule type" value="Genomic_DNA"/>
</dbReference>
<dbReference type="GO" id="GO:0004523">
    <property type="term" value="F:RNA-DNA hybrid ribonuclease activity"/>
    <property type="evidence" value="ECO:0007669"/>
    <property type="project" value="InterPro"/>
</dbReference>
<feature type="region of interest" description="Disordered" evidence="1">
    <location>
        <begin position="76"/>
        <end position="96"/>
    </location>
</feature>
<evidence type="ECO:0000256" key="1">
    <source>
        <dbReference type="SAM" id="MobiDB-lite"/>
    </source>
</evidence>
<evidence type="ECO:0000259" key="2">
    <source>
        <dbReference type="Pfam" id="PF13456"/>
    </source>
</evidence>
<dbReference type="InterPro" id="IPR036397">
    <property type="entry name" value="RNaseH_sf"/>
</dbReference>
<name>A0AAD8S6W8_LOLMU</name>
<evidence type="ECO:0000313" key="4">
    <source>
        <dbReference type="Proteomes" id="UP001231189"/>
    </source>
</evidence>
<dbReference type="InterPro" id="IPR002156">
    <property type="entry name" value="RNaseH_domain"/>
</dbReference>
<dbReference type="Pfam" id="PF13456">
    <property type="entry name" value="RVT_3"/>
    <property type="match status" value="1"/>
</dbReference>
<dbReference type="Gene3D" id="3.30.420.10">
    <property type="entry name" value="Ribonuclease H-like superfamily/Ribonuclease H"/>
    <property type="match status" value="1"/>
</dbReference>
<organism evidence="3 4">
    <name type="scientific">Lolium multiflorum</name>
    <name type="common">Italian ryegrass</name>
    <name type="synonym">Lolium perenne subsp. multiflorum</name>
    <dbReference type="NCBI Taxonomy" id="4521"/>
    <lineage>
        <taxon>Eukaryota</taxon>
        <taxon>Viridiplantae</taxon>
        <taxon>Streptophyta</taxon>
        <taxon>Embryophyta</taxon>
        <taxon>Tracheophyta</taxon>
        <taxon>Spermatophyta</taxon>
        <taxon>Magnoliopsida</taxon>
        <taxon>Liliopsida</taxon>
        <taxon>Poales</taxon>
        <taxon>Poaceae</taxon>
        <taxon>BOP clade</taxon>
        <taxon>Pooideae</taxon>
        <taxon>Poodae</taxon>
        <taxon>Poeae</taxon>
        <taxon>Poeae Chloroplast Group 2 (Poeae type)</taxon>
        <taxon>Loliodinae</taxon>
        <taxon>Loliinae</taxon>
        <taxon>Lolium</taxon>
    </lineage>
</organism>